<keyword evidence="3" id="KW-1185">Reference proteome</keyword>
<gene>
    <name evidence="2" type="ordered locus">sce6143</name>
</gene>
<evidence type="ECO:0000313" key="3">
    <source>
        <dbReference type="Proteomes" id="UP000002139"/>
    </source>
</evidence>
<evidence type="ECO:0000313" key="2">
    <source>
        <dbReference type="EMBL" id="CAN96310.1"/>
    </source>
</evidence>
<dbReference type="KEGG" id="scl:sce6143"/>
<dbReference type="Proteomes" id="UP000002139">
    <property type="component" value="Chromosome"/>
</dbReference>
<evidence type="ECO:0000256" key="1">
    <source>
        <dbReference type="SAM" id="MobiDB-lite"/>
    </source>
</evidence>
<name>A9GGC8_SORC5</name>
<reference evidence="2 3" key="1">
    <citation type="journal article" date="2007" name="Nat. Biotechnol.">
        <title>Complete genome sequence of the myxobacterium Sorangium cellulosum.</title>
        <authorList>
            <person name="Schneiker S."/>
            <person name="Perlova O."/>
            <person name="Kaiser O."/>
            <person name="Gerth K."/>
            <person name="Alici A."/>
            <person name="Altmeyer M.O."/>
            <person name="Bartels D."/>
            <person name="Bekel T."/>
            <person name="Beyer S."/>
            <person name="Bode E."/>
            <person name="Bode H.B."/>
            <person name="Bolten C.J."/>
            <person name="Choudhuri J.V."/>
            <person name="Doss S."/>
            <person name="Elnakady Y.A."/>
            <person name="Frank B."/>
            <person name="Gaigalat L."/>
            <person name="Goesmann A."/>
            <person name="Groeger C."/>
            <person name="Gross F."/>
            <person name="Jelsbak L."/>
            <person name="Jelsbak L."/>
            <person name="Kalinowski J."/>
            <person name="Kegler C."/>
            <person name="Knauber T."/>
            <person name="Konietzny S."/>
            <person name="Kopp M."/>
            <person name="Krause L."/>
            <person name="Krug D."/>
            <person name="Linke B."/>
            <person name="Mahmud T."/>
            <person name="Martinez-Arias R."/>
            <person name="McHardy A.C."/>
            <person name="Merai M."/>
            <person name="Meyer F."/>
            <person name="Mormann S."/>
            <person name="Munoz-Dorado J."/>
            <person name="Perez J."/>
            <person name="Pradella S."/>
            <person name="Rachid S."/>
            <person name="Raddatz G."/>
            <person name="Rosenau F."/>
            <person name="Rueckert C."/>
            <person name="Sasse F."/>
            <person name="Scharfe M."/>
            <person name="Schuster S.C."/>
            <person name="Suen G."/>
            <person name="Treuner-Lange A."/>
            <person name="Velicer G.J."/>
            <person name="Vorholter F.-J."/>
            <person name="Weissman K.J."/>
            <person name="Welch R.D."/>
            <person name="Wenzel S.C."/>
            <person name="Whitworth D.E."/>
            <person name="Wilhelm S."/>
            <person name="Wittmann C."/>
            <person name="Bloecker H."/>
            <person name="Puehler A."/>
            <person name="Mueller R."/>
        </authorList>
    </citation>
    <scope>NUCLEOTIDE SEQUENCE [LARGE SCALE GENOMIC DNA]</scope>
    <source>
        <strain evidence="3">So ce56</strain>
    </source>
</reference>
<protein>
    <submittedName>
        <fullName evidence="2">Uncharacterized protein</fullName>
    </submittedName>
</protein>
<dbReference type="EMBL" id="AM746676">
    <property type="protein sequence ID" value="CAN96310.1"/>
    <property type="molecule type" value="Genomic_DNA"/>
</dbReference>
<feature type="region of interest" description="Disordered" evidence="1">
    <location>
        <begin position="1"/>
        <end position="57"/>
    </location>
</feature>
<organism evidence="2 3">
    <name type="scientific">Sorangium cellulosum (strain So ce56)</name>
    <name type="common">Polyangium cellulosum (strain So ce56)</name>
    <dbReference type="NCBI Taxonomy" id="448385"/>
    <lineage>
        <taxon>Bacteria</taxon>
        <taxon>Pseudomonadati</taxon>
        <taxon>Myxococcota</taxon>
        <taxon>Polyangia</taxon>
        <taxon>Polyangiales</taxon>
        <taxon>Polyangiaceae</taxon>
        <taxon>Sorangium</taxon>
    </lineage>
</organism>
<dbReference type="HOGENOM" id="CLU_2398029_0_0_7"/>
<sequence length="93" mass="10552">MVDDPHSLARRHHHGAEHGVHEARGPGPARVDRRRKAMAKVSPVYSNNPNSKKVYHNNDKCTEINNIERENLRNGTDNRPLCEHCARLNAQGK</sequence>
<accession>A9GGC8</accession>
<proteinExistence type="predicted"/>
<dbReference type="AlphaFoldDB" id="A9GGC8"/>